<feature type="compositionally biased region" description="Basic and acidic residues" evidence="1">
    <location>
        <begin position="177"/>
        <end position="193"/>
    </location>
</feature>
<dbReference type="EMBL" id="LFVZ01000017">
    <property type="protein sequence ID" value="KTW25565.1"/>
    <property type="molecule type" value="Genomic_DNA"/>
</dbReference>
<evidence type="ECO:0000256" key="1">
    <source>
        <dbReference type="SAM" id="MobiDB-lite"/>
    </source>
</evidence>
<keyword evidence="3" id="KW-1185">Reference proteome</keyword>
<proteinExistence type="predicted"/>
<dbReference type="Proteomes" id="UP000054454">
    <property type="component" value="Unassembled WGS sequence"/>
</dbReference>
<name>A0A0W4ZB39_PNEC8</name>
<reference evidence="3" key="1">
    <citation type="journal article" date="2016" name="Nat. Commun.">
        <title>Genome analysis of three Pneumocystis species reveals adaptation mechanisms to life exclusively in mammalian hosts.</title>
        <authorList>
            <person name="Ma L."/>
            <person name="Chen Z."/>
            <person name="Huang D.W."/>
            <person name="Kutty G."/>
            <person name="Ishihara M."/>
            <person name="Wang H."/>
            <person name="Abouelleil A."/>
            <person name="Bishop L."/>
            <person name="Davey E."/>
            <person name="Deng R."/>
            <person name="Deng X."/>
            <person name="Fan L."/>
            <person name="Fantoni G."/>
            <person name="Fitzgerald M."/>
            <person name="Gogineni E."/>
            <person name="Goldberg J.M."/>
            <person name="Handley G."/>
            <person name="Hu X."/>
            <person name="Huber C."/>
            <person name="Jiao X."/>
            <person name="Jones K."/>
            <person name="Levin J.Z."/>
            <person name="Liu Y."/>
            <person name="Macdonald P."/>
            <person name="Melnikov A."/>
            <person name="Raley C."/>
            <person name="Sassi M."/>
            <person name="Sherman B.T."/>
            <person name="Song X."/>
            <person name="Sykes S."/>
            <person name="Tran B."/>
            <person name="Walsh L."/>
            <person name="Xia Y."/>
            <person name="Yang J."/>
            <person name="Young S."/>
            <person name="Zeng Q."/>
            <person name="Zheng X."/>
            <person name="Stephens R."/>
            <person name="Nusbaum C."/>
            <person name="Birren B.W."/>
            <person name="Azadi P."/>
            <person name="Lempicki R.A."/>
            <person name="Cuomo C.A."/>
            <person name="Kovacs J.A."/>
        </authorList>
    </citation>
    <scope>NUCLEOTIDE SEQUENCE [LARGE SCALE GENOMIC DNA]</scope>
    <source>
        <strain evidence="3">B80</strain>
    </source>
</reference>
<feature type="region of interest" description="Disordered" evidence="1">
    <location>
        <begin position="16"/>
        <end position="36"/>
    </location>
</feature>
<comment type="caution">
    <text evidence="2">The sequence shown here is derived from an EMBL/GenBank/DDBJ whole genome shotgun (WGS) entry which is preliminary data.</text>
</comment>
<protein>
    <recommendedName>
        <fullName evidence="4">Major surface glycoprotein</fullName>
    </recommendedName>
</protein>
<gene>
    <name evidence="2" type="ORF">T552_03425</name>
</gene>
<accession>A0A0W4ZB39</accession>
<feature type="region of interest" description="Disordered" evidence="1">
    <location>
        <begin position="171"/>
        <end position="193"/>
    </location>
</feature>
<feature type="compositionally biased region" description="Polar residues" evidence="1">
    <location>
        <begin position="16"/>
        <end position="34"/>
    </location>
</feature>
<sequence length="219" mass="24307">MTRERTGVTAEEAVVQSVSPGLNSTTSGTQNTTKPRFVPRTFTNTLELYLELKEECEALELDCSFTKDCPNSKEVCEEINTLCRLEPLEVTPYHTETIIKETTTATMTTTKTTSATTTKSVAGGKITEPCTLMQTTDIWVTSTSLYMSIMTSIPTLTSTVIFTSTRKCKPTKCTTDSSKETQKGEERREEEVKLNEGIKIRVPDMIKIMLLGVIVMGMM</sequence>
<dbReference type="AlphaFoldDB" id="A0A0W4ZB39"/>
<dbReference type="GeneID" id="28938133"/>
<dbReference type="OrthoDB" id="5504135at2759"/>
<evidence type="ECO:0000313" key="2">
    <source>
        <dbReference type="EMBL" id="KTW25565.1"/>
    </source>
</evidence>
<dbReference type="VEuPathDB" id="FungiDB:T552_03425"/>
<organism evidence="2 3">
    <name type="scientific">Pneumocystis carinii (strain B80)</name>
    <name type="common">Rat pneumocystis pneumonia agent</name>
    <name type="synonym">Pneumocystis carinii f. sp. carinii</name>
    <dbReference type="NCBI Taxonomy" id="1408658"/>
    <lineage>
        <taxon>Eukaryota</taxon>
        <taxon>Fungi</taxon>
        <taxon>Dikarya</taxon>
        <taxon>Ascomycota</taxon>
        <taxon>Taphrinomycotina</taxon>
        <taxon>Pneumocystomycetes</taxon>
        <taxon>Pneumocystaceae</taxon>
        <taxon>Pneumocystis</taxon>
    </lineage>
</organism>
<dbReference type="RefSeq" id="XP_018224180.1">
    <property type="nucleotide sequence ID" value="XM_018371930.1"/>
</dbReference>
<evidence type="ECO:0008006" key="4">
    <source>
        <dbReference type="Google" id="ProtNLM"/>
    </source>
</evidence>
<evidence type="ECO:0000313" key="3">
    <source>
        <dbReference type="Proteomes" id="UP000054454"/>
    </source>
</evidence>